<feature type="binding site" evidence="9">
    <location>
        <position position="305"/>
    </location>
    <ligand>
        <name>ATP</name>
        <dbReference type="ChEBI" id="CHEBI:30616"/>
    </ligand>
</feature>
<evidence type="ECO:0000256" key="1">
    <source>
        <dbReference type="ARBA" id="ARBA00005187"/>
    </source>
</evidence>
<evidence type="ECO:0000256" key="8">
    <source>
        <dbReference type="PIRSR" id="PIRSR001589-1"/>
    </source>
</evidence>
<evidence type="ECO:0000256" key="7">
    <source>
        <dbReference type="ARBA" id="ARBA00048741"/>
    </source>
</evidence>
<feature type="site" description="Important for beta-aspartyl-AMP intermediate formation" evidence="10">
    <location>
        <position position="380"/>
    </location>
</feature>
<dbReference type="PANTHER" id="PTHR43284">
    <property type="entry name" value="ASPARAGINE SYNTHETASE (GLUTAMINE-HYDROLYZING)"/>
    <property type="match status" value="1"/>
</dbReference>
<dbReference type="InterPro" id="IPR029055">
    <property type="entry name" value="Ntn_hydrolases_N"/>
</dbReference>
<gene>
    <name evidence="12" type="ORF">WG68_03355</name>
</gene>
<evidence type="ECO:0000256" key="6">
    <source>
        <dbReference type="ARBA" id="ARBA00022962"/>
    </source>
</evidence>
<dbReference type="CDD" id="cd00712">
    <property type="entry name" value="AsnB"/>
    <property type="match status" value="1"/>
</dbReference>
<accession>A0A0M2V7Z9</accession>
<dbReference type="PANTHER" id="PTHR43284:SF1">
    <property type="entry name" value="ASPARAGINE SYNTHETASE"/>
    <property type="match status" value="1"/>
</dbReference>
<dbReference type="InterPro" id="IPR051786">
    <property type="entry name" value="ASN_synthetase/amidase"/>
</dbReference>
<dbReference type="Proteomes" id="UP000034228">
    <property type="component" value="Unassembled WGS sequence"/>
</dbReference>
<dbReference type="InterPro" id="IPR006426">
    <property type="entry name" value="Asn_synth_AEB"/>
</dbReference>
<dbReference type="GO" id="GO:0005829">
    <property type="term" value="C:cytosol"/>
    <property type="evidence" value="ECO:0007669"/>
    <property type="project" value="TreeGrafter"/>
</dbReference>
<dbReference type="InterPro" id="IPR017932">
    <property type="entry name" value="GATase_2_dom"/>
</dbReference>
<dbReference type="SUPFAM" id="SSF52402">
    <property type="entry name" value="Adenine nucleotide alpha hydrolases-like"/>
    <property type="match status" value="1"/>
</dbReference>
<dbReference type="GO" id="GO:0004066">
    <property type="term" value="F:asparagine synthase (glutamine-hydrolyzing) activity"/>
    <property type="evidence" value="ECO:0007669"/>
    <property type="project" value="UniProtKB-EC"/>
</dbReference>
<reference evidence="12 13" key="1">
    <citation type="submission" date="2015-03" db="EMBL/GenBank/DDBJ databases">
        <title>Draft genome sequences of two protease-producing strains of Arsukibacterium isolated from two cold and alkaline environments.</title>
        <authorList>
            <person name="Lylloff J.E."/>
            <person name="Skov L.B."/>
            <person name="Jepsen M."/>
            <person name="Hallin P.F."/>
            <person name="Sorensen S.J."/>
            <person name="Stougaard P."/>
            <person name="Glaring M.A."/>
        </authorList>
    </citation>
    <scope>NUCLEOTIDE SEQUENCE [LARGE SCALE GENOMIC DNA]</scope>
    <source>
        <strain evidence="12 13">GCM72</strain>
    </source>
</reference>
<dbReference type="InterPro" id="IPR033738">
    <property type="entry name" value="AsnB_N"/>
</dbReference>
<evidence type="ECO:0000256" key="5">
    <source>
        <dbReference type="ARBA" id="ARBA00022840"/>
    </source>
</evidence>
<dbReference type="PIRSF" id="PIRSF001589">
    <property type="entry name" value="Asn_synthetase_glu-h"/>
    <property type="match status" value="1"/>
</dbReference>
<comment type="similarity">
    <text evidence="2">Belongs to the asparagine synthetase family.</text>
</comment>
<dbReference type="InterPro" id="IPR001962">
    <property type="entry name" value="Asn_synthase"/>
</dbReference>
<dbReference type="PROSITE" id="PS51278">
    <property type="entry name" value="GATASE_TYPE_2"/>
    <property type="match status" value="1"/>
</dbReference>
<dbReference type="NCBIfam" id="TIGR01536">
    <property type="entry name" value="asn_synth_AEB"/>
    <property type="match status" value="1"/>
</dbReference>
<evidence type="ECO:0000256" key="10">
    <source>
        <dbReference type="PIRSR" id="PIRSR001589-3"/>
    </source>
</evidence>
<evidence type="ECO:0000256" key="9">
    <source>
        <dbReference type="PIRSR" id="PIRSR001589-2"/>
    </source>
</evidence>
<keyword evidence="13" id="KW-1185">Reference proteome</keyword>
<comment type="catalytic activity">
    <reaction evidence="7">
        <text>L-aspartate + L-glutamine + ATP + H2O = L-asparagine + L-glutamate + AMP + diphosphate + H(+)</text>
        <dbReference type="Rhea" id="RHEA:12228"/>
        <dbReference type="ChEBI" id="CHEBI:15377"/>
        <dbReference type="ChEBI" id="CHEBI:15378"/>
        <dbReference type="ChEBI" id="CHEBI:29985"/>
        <dbReference type="ChEBI" id="CHEBI:29991"/>
        <dbReference type="ChEBI" id="CHEBI:30616"/>
        <dbReference type="ChEBI" id="CHEBI:33019"/>
        <dbReference type="ChEBI" id="CHEBI:58048"/>
        <dbReference type="ChEBI" id="CHEBI:58359"/>
        <dbReference type="ChEBI" id="CHEBI:456215"/>
        <dbReference type="EC" id="6.3.5.4"/>
    </reaction>
</comment>
<keyword evidence="5 9" id="KW-0067">ATP-binding</keyword>
<organism evidence="12 13">
    <name type="scientific">Arsukibacterium ikkense</name>
    <dbReference type="NCBI Taxonomy" id="336831"/>
    <lineage>
        <taxon>Bacteria</taxon>
        <taxon>Pseudomonadati</taxon>
        <taxon>Pseudomonadota</taxon>
        <taxon>Gammaproteobacteria</taxon>
        <taxon>Chromatiales</taxon>
        <taxon>Chromatiaceae</taxon>
        <taxon>Arsukibacterium</taxon>
    </lineage>
</organism>
<feature type="binding site" evidence="9">
    <location>
        <position position="105"/>
    </location>
    <ligand>
        <name>L-glutamine</name>
        <dbReference type="ChEBI" id="CHEBI:58359"/>
    </ligand>
</feature>
<comment type="pathway">
    <text evidence="1">Amino-acid biosynthesis; L-asparagine biosynthesis; L-asparagine from L-aspartate (L-Gln route): step 1/1.</text>
</comment>
<dbReference type="GO" id="GO:0005524">
    <property type="term" value="F:ATP binding"/>
    <property type="evidence" value="ECO:0007669"/>
    <property type="project" value="UniProtKB-KW"/>
</dbReference>
<dbReference type="InterPro" id="IPR014729">
    <property type="entry name" value="Rossmann-like_a/b/a_fold"/>
</dbReference>
<dbReference type="Pfam" id="PF00733">
    <property type="entry name" value="Asn_synthase"/>
    <property type="match status" value="1"/>
</dbReference>
<dbReference type="AlphaFoldDB" id="A0A0M2V7Z9"/>
<dbReference type="Pfam" id="PF13522">
    <property type="entry name" value="GATase_6"/>
    <property type="match status" value="1"/>
</dbReference>
<dbReference type="CDD" id="cd01991">
    <property type="entry name" value="Asn_synthase_B_C"/>
    <property type="match status" value="1"/>
</dbReference>
<dbReference type="Gene3D" id="3.60.20.10">
    <property type="entry name" value="Glutamine Phosphoribosylpyrophosphate, subunit 1, domain 1"/>
    <property type="match status" value="1"/>
</dbReference>
<dbReference type="OrthoDB" id="9763290at2"/>
<keyword evidence="4 9" id="KW-0547">Nucleotide-binding</keyword>
<proteinExistence type="inferred from homology"/>
<keyword evidence="8" id="KW-0028">Amino-acid biosynthesis</keyword>
<feature type="active site" description="For GATase activity" evidence="8">
    <location>
        <position position="2"/>
    </location>
</feature>
<feature type="binding site" evidence="9">
    <location>
        <begin position="378"/>
        <end position="379"/>
    </location>
    <ligand>
        <name>ATP</name>
        <dbReference type="ChEBI" id="CHEBI:30616"/>
    </ligand>
</feature>
<keyword evidence="6 8" id="KW-0315">Glutamine amidotransferase</keyword>
<comment type="caution">
    <text evidence="12">The sequence shown here is derived from an EMBL/GenBank/DDBJ whole genome shotgun (WGS) entry which is preliminary data.</text>
</comment>
<dbReference type="GO" id="GO:0006529">
    <property type="term" value="P:asparagine biosynthetic process"/>
    <property type="evidence" value="ECO:0007669"/>
    <property type="project" value="UniProtKB-KW"/>
</dbReference>
<sequence length="649" mass="73528">MCGFSGFISKAAFPVEAERILVEMGLAIQNRGPDSSGHWFDAQFRIGLSHRRLAIVDLSAAGQQPMHSCSGRYIIAFNGEIYNHEELRAELEALLPGRFWRGHSDTETLLASIEQWGLLLALQKSVGMFSIALWDNTAQQLMLARDRFGEKPLYFGWNSPEQEHFIFASELKSFRAHPFFKAKIDSQSLTLLLRHNYIPAPYSVYEGIKKLLPGTILTLNSGDFSSSTQVYWSAKEVMEQAVASERISLQGDVSEQLELLLKQAVKQQMMADVPLGAFLSGGIDSSLIVALMQSQSERPVKTFSIGFHEKAFNEAEYAKAVAKYLGTEHTELYVSADDSLAVVSQLSEIYDEPFADASQIPTYIVSQMAKQHVTVSLSGDGGDELFCGYSRYLMTERVWSALKKCPFFLRKAASRLILLVPVAWWNLCNGMLLRRWQMANLGDKLHKAAVVMTARNVNQLYLALVSQWHDPASVVHNAVEPHTLLNGAENGLTIPDAIERMMALDSLTYLTDDILVKVDRAAMAASLETRVPFLDHRVFEYAWSLAKAAKLHRTQTKYCLKQILYRHIPKALIKRPKMGFAVPIDQWLRGPLKEWASELLDYETLQRQGLMDALKVTTLWQEHVSGKRNWQYQLWTILMFQSWYKKHHL</sequence>
<keyword evidence="8" id="KW-0061">Asparagine biosynthesis</keyword>
<feature type="domain" description="Glutamine amidotransferase type-2" evidence="11">
    <location>
        <begin position="2"/>
        <end position="222"/>
    </location>
</feature>
<evidence type="ECO:0000313" key="12">
    <source>
        <dbReference type="EMBL" id="KKO46982.1"/>
    </source>
</evidence>
<dbReference type="PATRIC" id="fig|336831.14.peg.3830"/>
<dbReference type="SUPFAM" id="SSF56235">
    <property type="entry name" value="N-terminal nucleophile aminohydrolases (Ntn hydrolases)"/>
    <property type="match status" value="1"/>
</dbReference>
<name>A0A0M2V7Z9_9GAMM</name>
<evidence type="ECO:0000259" key="11">
    <source>
        <dbReference type="PROSITE" id="PS51278"/>
    </source>
</evidence>
<dbReference type="EC" id="6.3.5.4" evidence="3"/>
<dbReference type="STRING" id="336831.WG68_03355"/>
<dbReference type="Gene3D" id="3.40.50.620">
    <property type="entry name" value="HUPs"/>
    <property type="match status" value="1"/>
</dbReference>
<dbReference type="EMBL" id="LAHO01000002">
    <property type="protein sequence ID" value="KKO46982.1"/>
    <property type="molecule type" value="Genomic_DNA"/>
</dbReference>
<protein>
    <recommendedName>
        <fullName evidence="3">asparagine synthase (glutamine-hydrolyzing)</fullName>
        <ecNumber evidence="3">6.3.5.4</ecNumber>
    </recommendedName>
</protein>
<evidence type="ECO:0000256" key="3">
    <source>
        <dbReference type="ARBA" id="ARBA00012737"/>
    </source>
</evidence>
<evidence type="ECO:0000256" key="4">
    <source>
        <dbReference type="ARBA" id="ARBA00022741"/>
    </source>
</evidence>
<evidence type="ECO:0000313" key="13">
    <source>
        <dbReference type="Proteomes" id="UP000034228"/>
    </source>
</evidence>
<evidence type="ECO:0000256" key="2">
    <source>
        <dbReference type="ARBA" id="ARBA00005752"/>
    </source>
</evidence>